<dbReference type="InterPro" id="IPR004360">
    <property type="entry name" value="Glyas_Fos-R_dOase_dom"/>
</dbReference>
<dbReference type="RefSeq" id="WP_303904913.1">
    <property type="nucleotide sequence ID" value="NZ_DYXC01000072.1"/>
</dbReference>
<name>A0A921K7C1_9MICC</name>
<proteinExistence type="predicted"/>
<protein>
    <submittedName>
        <fullName evidence="2">VOC family protein</fullName>
    </submittedName>
</protein>
<dbReference type="AlphaFoldDB" id="A0A921K7C1"/>
<comment type="caution">
    <text evidence="2">The sequence shown here is derived from an EMBL/GenBank/DDBJ whole genome shotgun (WGS) entry which is preliminary data.</text>
</comment>
<dbReference type="EMBL" id="DYXC01000072">
    <property type="protein sequence ID" value="HJF14540.1"/>
    <property type="molecule type" value="Genomic_DNA"/>
</dbReference>
<feature type="domain" description="Glyoxalase/fosfomycin resistance/dioxygenase" evidence="1">
    <location>
        <begin position="15"/>
        <end position="134"/>
    </location>
</feature>
<sequence length="139" mass="15200">MARTLATYISLPGTTAEAMQHWQEVFGGELNIMTYDDVTLEAMPFDPPAGAVAHAWLQFPGGLIAGSDVIDGKSYPVRDTAYSMLLSTDTAQESRDYIGKLIEGGGSEAMPFEKAPWGGWYGQVFDRFGVMWSFSSDED</sequence>
<evidence type="ECO:0000313" key="2">
    <source>
        <dbReference type="EMBL" id="HJF14540.1"/>
    </source>
</evidence>
<dbReference type="SUPFAM" id="SSF54593">
    <property type="entry name" value="Glyoxalase/Bleomycin resistance protein/Dihydroxybiphenyl dioxygenase"/>
    <property type="match status" value="1"/>
</dbReference>
<dbReference type="CDD" id="cd06588">
    <property type="entry name" value="PhnB_like"/>
    <property type="match status" value="1"/>
</dbReference>
<evidence type="ECO:0000313" key="3">
    <source>
        <dbReference type="Proteomes" id="UP000703315"/>
    </source>
</evidence>
<dbReference type="Pfam" id="PF00903">
    <property type="entry name" value="Glyoxalase"/>
    <property type="match status" value="1"/>
</dbReference>
<reference evidence="2" key="1">
    <citation type="journal article" date="2021" name="PeerJ">
        <title>Extensive microbial diversity within the chicken gut microbiome revealed by metagenomics and culture.</title>
        <authorList>
            <person name="Gilroy R."/>
            <person name="Ravi A."/>
            <person name="Getino M."/>
            <person name="Pursley I."/>
            <person name="Horton D.L."/>
            <person name="Alikhan N.F."/>
            <person name="Baker D."/>
            <person name="Gharbi K."/>
            <person name="Hall N."/>
            <person name="Watson M."/>
            <person name="Adriaenssens E.M."/>
            <person name="Foster-Nyarko E."/>
            <person name="Jarju S."/>
            <person name="Secka A."/>
            <person name="Antonio M."/>
            <person name="Oren A."/>
            <person name="Chaudhuri R.R."/>
            <person name="La Ragione R."/>
            <person name="Hildebrand F."/>
            <person name="Pallen M.J."/>
        </authorList>
    </citation>
    <scope>NUCLEOTIDE SEQUENCE</scope>
    <source>
        <strain evidence="2">ChiHjej13B12-14962</strain>
    </source>
</reference>
<dbReference type="PANTHER" id="PTHR33990:SF1">
    <property type="entry name" value="PROTEIN YJDN"/>
    <property type="match status" value="1"/>
</dbReference>
<evidence type="ECO:0000259" key="1">
    <source>
        <dbReference type="Pfam" id="PF00903"/>
    </source>
</evidence>
<dbReference type="PANTHER" id="PTHR33990">
    <property type="entry name" value="PROTEIN YJDN-RELATED"/>
    <property type="match status" value="1"/>
</dbReference>
<reference evidence="2" key="2">
    <citation type="submission" date="2021-09" db="EMBL/GenBank/DDBJ databases">
        <authorList>
            <person name="Gilroy R."/>
        </authorList>
    </citation>
    <scope>NUCLEOTIDE SEQUENCE</scope>
    <source>
        <strain evidence="2">ChiHjej13B12-14962</strain>
    </source>
</reference>
<accession>A0A921K7C1</accession>
<organism evidence="2 3">
    <name type="scientific">Enteractinococcus helveticum</name>
    <dbReference type="NCBI Taxonomy" id="1837282"/>
    <lineage>
        <taxon>Bacteria</taxon>
        <taxon>Bacillati</taxon>
        <taxon>Actinomycetota</taxon>
        <taxon>Actinomycetes</taxon>
        <taxon>Micrococcales</taxon>
        <taxon>Micrococcaceae</taxon>
    </lineage>
</organism>
<dbReference type="Proteomes" id="UP000703315">
    <property type="component" value="Unassembled WGS sequence"/>
</dbReference>
<dbReference type="InterPro" id="IPR028973">
    <property type="entry name" value="PhnB-like"/>
</dbReference>
<gene>
    <name evidence="2" type="ORF">K8V32_06995</name>
</gene>
<dbReference type="InterPro" id="IPR029068">
    <property type="entry name" value="Glyas_Bleomycin-R_OHBP_Dase"/>
</dbReference>
<dbReference type="Gene3D" id="3.10.180.10">
    <property type="entry name" value="2,3-Dihydroxybiphenyl 1,2-Dioxygenase, domain 1"/>
    <property type="match status" value="1"/>
</dbReference>